<dbReference type="AlphaFoldDB" id="A0A0D8I5M0"/>
<dbReference type="Pfam" id="PF04892">
    <property type="entry name" value="VanZ"/>
    <property type="match status" value="1"/>
</dbReference>
<evidence type="ECO:0000313" key="1">
    <source>
        <dbReference type="EMBL" id="AKL93676.1"/>
    </source>
</evidence>
<gene>
    <name evidence="1" type="ORF">CACET_c01600</name>
</gene>
<dbReference type="InterPro" id="IPR016747">
    <property type="entry name" value="Phosphotransbutyrylase"/>
</dbReference>
<dbReference type="EMBL" id="CP009687">
    <property type="protein sequence ID" value="AKL93676.1"/>
    <property type="molecule type" value="Genomic_DNA"/>
</dbReference>
<keyword evidence="2" id="KW-1185">Reference proteome</keyword>
<dbReference type="NCBIfam" id="NF037970">
    <property type="entry name" value="vanZ_1"/>
    <property type="match status" value="1"/>
</dbReference>
<dbReference type="KEGG" id="cace:CACET_c01600"/>
<dbReference type="PATRIC" id="fig|84022.5.peg.2494"/>
<reference evidence="1 2" key="1">
    <citation type="submission" date="2014-10" db="EMBL/GenBank/DDBJ databases">
        <title>Genome sequence of Clostridium aceticum DSM 1496.</title>
        <authorList>
            <person name="Poehlein A."/>
            <person name="Schiel-Bengelsdorf B."/>
            <person name="Gottschalk G."/>
            <person name="Duerre P."/>
            <person name="Daniel R."/>
        </authorList>
    </citation>
    <scope>NUCLEOTIDE SEQUENCE [LARGE SCALE GENOMIC DNA]</scope>
    <source>
        <strain evidence="1 2">DSM 1496</strain>
    </source>
</reference>
<dbReference type="Proteomes" id="UP000035704">
    <property type="component" value="Chromosome"/>
</dbReference>
<organism evidence="1 2">
    <name type="scientific">Clostridium aceticum</name>
    <dbReference type="NCBI Taxonomy" id="84022"/>
    <lineage>
        <taxon>Bacteria</taxon>
        <taxon>Bacillati</taxon>
        <taxon>Bacillota</taxon>
        <taxon>Clostridia</taxon>
        <taxon>Eubacteriales</taxon>
        <taxon>Clostridiaceae</taxon>
        <taxon>Clostridium</taxon>
    </lineage>
</organism>
<dbReference type="STRING" id="84022.CACET_c01600"/>
<name>A0A0D8I5M0_9CLOT</name>
<proteinExistence type="predicted"/>
<accession>A0A0D8I5M0</accession>
<protein>
    <submittedName>
        <fullName evidence="1">Putative integral membrane protein</fullName>
    </submittedName>
</protein>
<dbReference type="RefSeq" id="WP_044826354.1">
    <property type="nucleotide sequence ID" value="NZ_JYHU01000031.1"/>
</dbReference>
<dbReference type="InterPro" id="IPR006976">
    <property type="entry name" value="VanZ-like"/>
</dbReference>
<sequence length="159" mass="18004">MFSYNKRKLIIISWISLLLWMGLIFYFSSKPAVQSKELSNNVTEIMVQTIERVAPNKAANLDIGRLHFLIRKNAHFFSYLALGLLAMNAMRRSGVYRVKGMVIAFSICVLYAISDEIHQTFVPGRSGEIRDVLIDSAGASVGIGMYWVMNKLLKKVLRS</sequence>
<evidence type="ECO:0000313" key="2">
    <source>
        <dbReference type="Proteomes" id="UP000035704"/>
    </source>
</evidence>
<dbReference type="OrthoDB" id="291892at2"/>
<dbReference type="PIRSF" id="PIRSF019083">
    <property type="entry name" value="UCP019083_VanZ"/>
    <property type="match status" value="1"/>
</dbReference>